<evidence type="ECO:0000313" key="11">
    <source>
        <dbReference type="Proteomes" id="UP000789342"/>
    </source>
</evidence>
<evidence type="ECO:0000256" key="4">
    <source>
        <dbReference type="ARBA" id="ARBA00022596"/>
    </source>
</evidence>
<feature type="transmembrane region" description="Helical" evidence="8">
    <location>
        <begin position="342"/>
        <end position="364"/>
    </location>
</feature>
<dbReference type="InterPro" id="IPR004688">
    <property type="entry name" value="Ni/Co_transpt"/>
</dbReference>
<evidence type="ECO:0000256" key="8">
    <source>
        <dbReference type="RuleBase" id="RU362101"/>
    </source>
</evidence>
<evidence type="ECO:0000256" key="7">
    <source>
        <dbReference type="ARBA" id="ARBA00023136"/>
    </source>
</evidence>
<feature type="transmembrane region" description="Helical" evidence="8">
    <location>
        <begin position="253"/>
        <end position="275"/>
    </location>
</feature>
<reference evidence="10" key="1">
    <citation type="submission" date="2021-06" db="EMBL/GenBank/DDBJ databases">
        <authorList>
            <person name="Kallberg Y."/>
            <person name="Tangrot J."/>
            <person name="Rosling A."/>
        </authorList>
    </citation>
    <scope>NUCLEOTIDE SEQUENCE</scope>
    <source>
        <strain evidence="10">CL551</strain>
    </source>
</reference>
<feature type="transmembrane region" description="Helical" evidence="8">
    <location>
        <begin position="112"/>
        <end position="138"/>
    </location>
</feature>
<dbReference type="Pfam" id="PF03824">
    <property type="entry name" value="NicO"/>
    <property type="match status" value="1"/>
</dbReference>
<proteinExistence type="inferred from homology"/>
<dbReference type="GO" id="GO:0015099">
    <property type="term" value="F:nickel cation transmembrane transporter activity"/>
    <property type="evidence" value="ECO:0007669"/>
    <property type="project" value="UniProtKB-UniRule"/>
</dbReference>
<evidence type="ECO:0000256" key="9">
    <source>
        <dbReference type="SAM" id="MobiDB-lite"/>
    </source>
</evidence>
<dbReference type="AlphaFoldDB" id="A0A9N9D5W5"/>
<evidence type="ECO:0000256" key="3">
    <source>
        <dbReference type="ARBA" id="ARBA00022448"/>
    </source>
</evidence>
<evidence type="ECO:0000313" key="10">
    <source>
        <dbReference type="EMBL" id="CAG8623580.1"/>
    </source>
</evidence>
<accession>A0A9N9D5W5</accession>
<comment type="similarity">
    <text evidence="2 8">Belongs to the NiCoT transporter (TC 2.A.52) family.</text>
</comment>
<feature type="region of interest" description="Disordered" evidence="9">
    <location>
        <begin position="387"/>
        <end position="427"/>
    </location>
</feature>
<evidence type="ECO:0000256" key="5">
    <source>
        <dbReference type="ARBA" id="ARBA00022692"/>
    </source>
</evidence>
<feature type="transmembrane region" description="Helical" evidence="8">
    <location>
        <begin position="295"/>
        <end position="322"/>
    </location>
</feature>
<keyword evidence="3 8" id="KW-0813">Transport</keyword>
<sequence length="427" mass="46796">MYSGNEPIQDAEASSAEPHALPIVTSNSRTPLLKKQHDPFLKRKIILVLSGLVLVNIASWITAIFVFRGFPSLIGTAALAYTLGLRHAVDADHLAAIDNVTRKLLQSGKHSVSVGLFFSLGHSTIVICASIAIAITATTIKDKFGDLQSIGGLIGTSVSTAFLFIIGIINTFVLVSVYRSLQKLKRTGVYEEENIEDVLNTYGFIGRLFGPVFKFIDASWKMYPLGVLFGFGFDTSTEVGLLGIAAIQANQGLSVWMIMIFPLLFTSGMALIDTIDGILMLGTYTWAFINPIRKLYYNFIITLLSVLVAFIIGTIELFNILGDKLDLHGPFWDFFASLGDNFGVIGYLIILSFVVTWIIAKIVYRCGGYDKLERKFTRQGAITNVDNDNKSATSSKKDVKEDTVIAVDNDVSNEGKNKKGSMEIEEA</sequence>
<keyword evidence="6 8" id="KW-1133">Transmembrane helix</keyword>
<dbReference type="NCBIfam" id="TIGR00802">
    <property type="entry name" value="nico"/>
    <property type="match status" value="1"/>
</dbReference>
<dbReference type="GO" id="GO:0012505">
    <property type="term" value="C:endomembrane system"/>
    <property type="evidence" value="ECO:0007669"/>
    <property type="project" value="UniProtKB-SubCell"/>
</dbReference>
<dbReference type="InterPro" id="IPR011541">
    <property type="entry name" value="Ni/Co_transpt_high_affinity"/>
</dbReference>
<dbReference type="Proteomes" id="UP000789342">
    <property type="component" value="Unassembled WGS sequence"/>
</dbReference>
<dbReference type="OrthoDB" id="5197598at2759"/>
<gene>
    <name evidence="10" type="ORF">AMORRO_LOCUS8769</name>
</gene>
<name>A0A9N9D5W5_9GLOM</name>
<dbReference type="PANTHER" id="PTHR31611">
    <property type="entry name" value="HIGH-AFFINITY NICKEL TRANSPORT PROTEIN NIC1"/>
    <property type="match status" value="1"/>
</dbReference>
<keyword evidence="5 8" id="KW-0812">Transmembrane</keyword>
<comment type="caution">
    <text evidence="10">The sequence shown here is derived from an EMBL/GenBank/DDBJ whole genome shotgun (WGS) entry which is preliminary data.</text>
</comment>
<keyword evidence="7 8" id="KW-0472">Membrane</keyword>
<protein>
    <recommendedName>
        <fullName evidence="8">Nickel/cobalt efflux system</fullName>
    </recommendedName>
</protein>
<comment type="subcellular location">
    <subcellularLocation>
        <location evidence="8">Cell membrane</location>
        <topology evidence="8">Multi-pass membrane protein</topology>
    </subcellularLocation>
    <subcellularLocation>
        <location evidence="1">Endomembrane system</location>
        <topology evidence="1">Multi-pass membrane protein</topology>
    </subcellularLocation>
</comment>
<evidence type="ECO:0000256" key="2">
    <source>
        <dbReference type="ARBA" id="ARBA00010892"/>
    </source>
</evidence>
<evidence type="ECO:0000256" key="6">
    <source>
        <dbReference type="ARBA" id="ARBA00022989"/>
    </source>
</evidence>
<feature type="transmembrane region" description="Helical" evidence="8">
    <location>
        <begin position="150"/>
        <end position="178"/>
    </location>
</feature>
<dbReference type="GO" id="GO:0005886">
    <property type="term" value="C:plasma membrane"/>
    <property type="evidence" value="ECO:0007669"/>
    <property type="project" value="UniProtKB-SubCell"/>
</dbReference>
<evidence type="ECO:0000256" key="1">
    <source>
        <dbReference type="ARBA" id="ARBA00004127"/>
    </source>
</evidence>
<dbReference type="EMBL" id="CAJVPV010007851">
    <property type="protein sequence ID" value="CAG8623580.1"/>
    <property type="molecule type" value="Genomic_DNA"/>
</dbReference>
<keyword evidence="4" id="KW-0533">Nickel</keyword>
<organism evidence="10 11">
    <name type="scientific">Acaulospora morrowiae</name>
    <dbReference type="NCBI Taxonomy" id="94023"/>
    <lineage>
        <taxon>Eukaryota</taxon>
        <taxon>Fungi</taxon>
        <taxon>Fungi incertae sedis</taxon>
        <taxon>Mucoromycota</taxon>
        <taxon>Glomeromycotina</taxon>
        <taxon>Glomeromycetes</taxon>
        <taxon>Diversisporales</taxon>
        <taxon>Acaulosporaceae</taxon>
        <taxon>Acaulospora</taxon>
    </lineage>
</organism>
<feature type="transmembrane region" description="Helical" evidence="8">
    <location>
        <begin position="223"/>
        <end position="247"/>
    </location>
</feature>
<dbReference type="PANTHER" id="PTHR31611:SF0">
    <property type="entry name" value="HIGH-AFFINITY NICKEL TRANSPORT PROTEIN NIC1"/>
    <property type="match status" value="1"/>
</dbReference>
<keyword evidence="11" id="KW-1185">Reference proteome</keyword>
<feature type="transmembrane region" description="Helical" evidence="8">
    <location>
        <begin position="45"/>
        <end position="67"/>
    </location>
</feature>
<feature type="compositionally biased region" description="Basic and acidic residues" evidence="9">
    <location>
        <begin position="413"/>
        <end position="427"/>
    </location>
</feature>